<sequence>MNGKRLSVGISLFFALSGACLAATPSGQGVIQFRGSIVEPGCSSRVGASSTFEFNGCPTRVSGNSISVRSIEPVRSVSALDHSRVGVKLVANGSKDGRYYDQQYALVDAAGKPVNSGAYLITLTSP</sequence>
<dbReference type="HOGENOM" id="CLU_2001907_0_0_6"/>
<evidence type="ECO:0000313" key="3">
    <source>
        <dbReference type="Proteomes" id="UP000022611"/>
    </source>
</evidence>
<dbReference type="PROSITE" id="PS51257">
    <property type="entry name" value="PROKAR_LIPOPROTEIN"/>
    <property type="match status" value="1"/>
</dbReference>
<dbReference type="EMBL" id="AFOY02000015">
    <property type="protein sequence ID" value="EXF93955.1"/>
    <property type="molecule type" value="Genomic_DNA"/>
</dbReference>
<feature type="chain" id="PRO_5001457971" description="Type 1 fimbrial protein" evidence="1">
    <location>
        <begin position="23"/>
        <end position="126"/>
    </location>
</feature>
<comment type="caution">
    <text evidence="2">The sequence shown here is derived from an EMBL/GenBank/DDBJ whole genome shotgun (WGS) entry which is preliminary data.</text>
</comment>
<keyword evidence="1" id="KW-0732">Signal</keyword>
<dbReference type="PATRIC" id="fig|1042209.11.peg.4405"/>
<evidence type="ECO:0008006" key="4">
    <source>
        <dbReference type="Google" id="ProtNLM"/>
    </source>
</evidence>
<dbReference type="RefSeq" id="WP_019692473.1">
    <property type="nucleotide sequence ID" value="NZ_AFOY02000015.1"/>
</dbReference>
<organism evidence="2 3">
    <name type="scientific">Pseudomonas fluorescens HK44</name>
    <dbReference type="NCBI Taxonomy" id="1042209"/>
    <lineage>
        <taxon>Bacteria</taxon>
        <taxon>Pseudomonadati</taxon>
        <taxon>Pseudomonadota</taxon>
        <taxon>Gammaproteobacteria</taxon>
        <taxon>Pseudomonadales</taxon>
        <taxon>Pseudomonadaceae</taxon>
        <taxon>Pseudomonas</taxon>
    </lineage>
</organism>
<name>A0A010SLX9_PSEFL</name>
<proteinExistence type="predicted"/>
<dbReference type="eggNOG" id="ENOG5032D7G">
    <property type="taxonomic scope" value="Bacteria"/>
</dbReference>
<dbReference type="Proteomes" id="UP000022611">
    <property type="component" value="Unassembled WGS sequence"/>
</dbReference>
<dbReference type="AlphaFoldDB" id="A0A010SLX9"/>
<dbReference type="OrthoDB" id="7011214at2"/>
<reference evidence="2 3" key="1">
    <citation type="journal article" date="2011" name="J. Bacteriol.">
        <title>Draft genome sequence of the polycyclic aromatic hydrocarbon-degrading, genetically engineered bioluminescent bioreporter Pseudomonas fluorescens HK44.</title>
        <authorList>
            <person name="Chauhan A."/>
            <person name="Layton A.C."/>
            <person name="Williams D.E."/>
            <person name="Smartt A.E."/>
            <person name="Ripp S."/>
            <person name="Karpinets T.V."/>
            <person name="Brown S.D."/>
            <person name="Sayler G.S."/>
        </authorList>
    </citation>
    <scope>NUCLEOTIDE SEQUENCE [LARGE SCALE GENOMIC DNA]</scope>
    <source>
        <strain evidence="2 3">HK44</strain>
    </source>
</reference>
<gene>
    <name evidence="2" type="ORF">HK44_010015</name>
</gene>
<protein>
    <recommendedName>
        <fullName evidence="4">Type 1 fimbrial protein</fullName>
    </recommendedName>
</protein>
<feature type="signal peptide" evidence="1">
    <location>
        <begin position="1"/>
        <end position="22"/>
    </location>
</feature>
<accession>A0A010SLX9</accession>
<evidence type="ECO:0000256" key="1">
    <source>
        <dbReference type="SAM" id="SignalP"/>
    </source>
</evidence>
<evidence type="ECO:0000313" key="2">
    <source>
        <dbReference type="EMBL" id="EXF93955.1"/>
    </source>
</evidence>